<sequence length="220" mass="24104">MKPAISLLALLAVSPALADGTREVDAHVHGVGKLNIAIDGTTVAKEFHAPGADIVGFEYKAENDEDLAAIEAALQTLSDPLNLFGWPEAAECTVTSASAELETEEEHDDHGDDDHDDHDHDKEDDHGDHDEDHDEEDNHDHDEHADHDDHDHAEEASHTEFHAEYRFDCANPDALTELSFTYFDVFDNALEVEVQIITASGASAFEVERDAPTLDLSSAF</sequence>
<dbReference type="OrthoDB" id="7346546at2"/>
<dbReference type="EMBL" id="FQXB01000004">
    <property type="protein sequence ID" value="SHH23969.1"/>
    <property type="molecule type" value="Genomic_DNA"/>
</dbReference>
<protein>
    <recommendedName>
        <fullName evidence="5">DUF2796 domain-containing protein</fullName>
    </recommendedName>
</protein>
<feature type="signal peptide" evidence="2">
    <location>
        <begin position="1"/>
        <end position="18"/>
    </location>
</feature>
<proteinExistence type="predicted"/>
<gene>
    <name evidence="3" type="ORF">SAMN05444003_2508</name>
</gene>
<organism evidence="3 4">
    <name type="scientific">Cognatiyoonia sediminum</name>
    <dbReference type="NCBI Taxonomy" id="1508389"/>
    <lineage>
        <taxon>Bacteria</taxon>
        <taxon>Pseudomonadati</taxon>
        <taxon>Pseudomonadota</taxon>
        <taxon>Alphaproteobacteria</taxon>
        <taxon>Rhodobacterales</taxon>
        <taxon>Paracoccaceae</taxon>
        <taxon>Cognatiyoonia</taxon>
    </lineage>
</organism>
<feature type="region of interest" description="Disordered" evidence="1">
    <location>
        <begin position="94"/>
        <end position="158"/>
    </location>
</feature>
<evidence type="ECO:0000256" key="2">
    <source>
        <dbReference type="SAM" id="SignalP"/>
    </source>
</evidence>
<dbReference type="STRING" id="1508389.SAMN05444003_2508"/>
<feature type="compositionally biased region" description="Basic and acidic residues" evidence="1">
    <location>
        <begin position="108"/>
        <end position="158"/>
    </location>
</feature>
<evidence type="ECO:0000313" key="3">
    <source>
        <dbReference type="EMBL" id="SHH23969.1"/>
    </source>
</evidence>
<dbReference type="AlphaFoldDB" id="A0A1M5RD52"/>
<reference evidence="3 4" key="1">
    <citation type="submission" date="2016-11" db="EMBL/GenBank/DDBJ databases">
        <authorList>
            <person name="Jaros S."/>
            <person name="Januszkiewicz K."/>
            <person name="Wedrychowicz H."/>
        </authorList>
    </citation>
    <scope>NUCLEOTIDE SEQUENCE [LARGE SCALE GENOMIC DNA]</scope>
    <source>
        <strain evidence="3 4">DSM 28715</strain>
    </source>
</reference>
<dbReference type="InterPro" id="IPR021253">
    <property type="entry name" value="ZrgA-like"/>
</dbReference>
<keyword evidence="2" id="KW-0732">Signal</keyword>
<name>A0A1M5RD52_9RHOB</name>
<accession>A0A1M5RD52</accession>
<dbReference type="RefSeq" id="WP_072901597.1">
    <property type="nucleotide sequence ID" value="NZ_FQXB01000004.1"/>
</dbReference>
<dbReference type="Pfam" id="PF10986">
    <property type="entry name" value="ZrgA"/>
    <property type="match status" value="2"/>
</dbReference>
<feature type="chain" id="PRO_5013245994" description="DUF2796 domain-containing protein" evidence="2">
    <location>
        <begin position="19"/>
        <end position="220"/>
    </location>
</feature>
<evidence type="ECO:0000313" key="4">
    <source>
        <dbReference type="Proteomes" id="UP000184074"/>
    </source>
</evidence>
<evidence type="ECO:0008006" key="5">
    <source>
        <dbReference type="Google" id="ProtNLM"/>
    </source>
</evidence>
<keyword evidence="4" id="KW-1185">Reference proteome</keyword>
<dbReference type="Proteomes" id="UP000184074">
    <property type="component" value="Unassembled WGS sequence"/>
</dbReference>
<evidence type="ECO:0000256" key="1">
    <source>
        <dbReference type="SAM" id="MobiDB-lite"/>
    </source>
</evidence>